<dbReference type="SUPFAM" id="SSF53474">
    <property type="entry name" value="alpha/beta-Hydrolases"/>
    <property type="match status" value="1"/>
</dbReference>
<dbReference type="PANTHER" id="PTHR12277">
    <property type="entry name" value="ALPHA/BETA HYDROLASE DOMAIN-CONTAINING PROTEIN"/>
    <property type="match status" value="1"/>
</dbReference>
<accession>A0A9N8ZKF3</accession>
<dbReference type="OrthoDB" id="10249433at2759"/>
<dbReference type="AlphaFoldDB" id="A0A9N8ZKF3"/>
<name>A0A9N8ZKF3_9GLOM</name>
<comment type="caution">
    <text evidence="3">The sequence shown here is derived from an EMBL/GenBank/DDBJ whole genome shotgun (WGS) entry which is preliminary data.</text>
</comment>
<sequence>MFPYPDSIPWFIQFLANTCGLALCSGAVEKPSKYGMEYDDITLKTVDNVRLKAYICKQVPDEVARNSPTLLFYHANAGNMGHRLPIAQVFYKRFKWNVAMLSYRGYGLSEGSPNEEGMRIDAQTMLDYVKNDDILKDTRIIAFGQSIGGAVAIDLVSRNEDKACPRTDHREHIPEYFWSSETAITKIKYVPILFLSGSRDGLVPPQHMKTLYELAQTRKRWRPFLRGEHNDTAFQPGYYDTIEDFAETFCNIIIERDEKENVVEKIARMKEFIEMT</sequence>
<dbReference type="EMBL" id="CAJVPI010000195">
    <property type="protein sequence ID" value="CAG8498501.1"/>
    <property type="molecule type" value="Genomic_DNA"/>
</dbReference>
<evidence type="ECO:0000256" key="1">
    <source>
        <dbReference type="SAM" id="SignalP"/>
    </source>
</evidence>
<dbReference type="Proteomes" id="UP000789739">
    <property type="component" value="Unassembled WGS sequence"/>
</dbReference>
<organism evidence="3 4">
    <name type="scientific">Paraglomus brasilianum</name>
    <dbReference type="NCBI Taxonomy" id="144538"/>
    <lineage>
        <taxon>Eukaryota</taxon>
        <taxon>Fungi</taxon>
        <taxon>Fungi incertae sedis</taxon>
        <taxon>Mucoromycota</taxon>
        <taxon>Glomeromycotina</taxon>
        <taxon>Glomeromycetes</taxon>
        <taxon>Paraglomerales</taxon>
        <taxon>Paraglomeraceae</taxon>
        <taxon>Paraglomus</taxon>
    </lineage>
</organism>
<feature type="signal peptide" evidence="1">
    <location>
        <begin position="1"/>
        <end position="26"/>
    </location>
</feature>
<evidence type="ECO:0000313" key="3">
    <source>
        <dbReference type="EMBL" id="CAG8498501.1"/>
    </source>
</evidence>
<evidence type="ECO:0000313" key="4">
    <source>
        <dbReference type="Proteomes" id="UP000789739"/>
    </source>
</evidence>
<keyword evidence="4" id="KW-1185">Reference proteome</keyword>
<reference evidence="3" key="1">
    <citation type="submission" date="2021-06" db="EMBL/GenBank/DDBJ databases">
        <authorList>
            <person name="Kallberg Y."/>
            <person name="Tangrot J."/>
            <person name="Rosling A."/>
        </authorList>
    </citation>
    <scope>NUCLEOTIDE SEQUENCE</scope>
    <source>
        <strain evidence="3">BR232B</strain>
    </source>
</reference>
<evidence type="ECO:0000259" key="2">
    <source>
        <dbReference type="Pfam" id="PF00561"/>
    </source>
</evidence>
<proteinExistence type="predicted"/>
<dbReference type="GO" id="GO:0016020">
    <property type="term" value="C:membrane"/>
    <property type="evidence" value="ECO:0007669"/>
    <property type="project" value="TreeGrafter"/>
</dbReference>
<dbReference type="Gene3D" id="3.40.50.1820">
    <property type="entry name" value="alpha/beta hydrolase"/>
    <property type="match status" value="1"/>
</dbReference>
<keyword evidence="1" id="KW-0732">Signal</keyword>
<dbReference type="InterPro" id="IPR029058">
    <property type="entry name" value="AB_hydrolase_fold"/>
</dbReference>
<dbReference type="InterPro" id="IPR000073">
    <property type="entry name" value="AB_hydrolase_1"/>
</dbReference>
<dbReference type="PANTHER" id="PTHR12277:SF81">
    <property type="entry name" value="PROTEIN ABHD13"/>
    <property type="match status" value="1"/>
</dbReference>
<dbReference type="Pfam" id="PF00561">
    <property type="entry name" value="Abhydrolase_1"/>
    <property type="match status" value="1"/>
</dbReference>
<feature type="domain" description="AB hydrolase-1" evidence="2">
    <location>
        <begin position="68"/>
        <end position="161"/>
    </location>
</feature>
<dbReference type="GO" id="GO:0008474">
    <property type="term" value="F:palmitoyl-(protein) hydrolase activity"/>
    <property type="evidence" value="ECO:0007669"/>
    <property type="project" value="TreeGrafter"/>
</dbReference>
<feature type="chain" id="PRO_5040311768" evidence="1">
    <location>
        <begin position="27"/>
        <end position="276"/>
    </location>
</feature>
<protein>
    <submittedName>
        <fullName evidence="3">28_t:CDS:1</fullName>
    </submittedName>
</protein>
<gene>
    <name evidence="3" type="ORF">PBRASI_LOCUS2480</name>
</gene>